<evidence type="ECO:0000313" key="1">
    <source>
        <dbReference type="EMBL" id="VAW23720.1"/>
    </source>
</evidence>
<protein>
    <submittedName>
        <fullName evidence="1">Uncharacterized protein</fullName>
    </submittedName>
</protein>
<proteinExistence type="predicted"/>
<accession>A0A3B0U422</accession>
<organism evidence="1">
    <name type="scientific">hydrothermal vent metagenome</name>
    <dbReference type="NCBI Taxonomy" id="652676"/>
    <lineage>
        <taxon>unclassified sequences</taxon>
        <taxon>metagenomes</taxon>
        <taxon>ecological metagenomes</taxon>
    </lineage>
</organism>
<name>A0A3B0U422_9ZZZZ</name>
<sequence>LAEVYKPGFGELMTNVQSHHSKLWFAGKYQNWRLAKFEIKELNEIVADILKYQTERKESQYIKMMNPALDSLNIAIEQKNKILFKTSYTLLTNSCNECHLLTNFEYNIVKIPDSSPFSNQDFKTKKK</sequence>
<reference evidence="1" key="1">
    <citation type="submission" date="2018-06" db="EMBL/GenBank/DDBJ databases">
        <authorList>
            <person name="Zhirakovskaya E."/>
        </authorList>
    </citation>
    <scope>NUCLEOTIDE SEQUENCE</scope>
</reference>
<feature type="non-terminal residue" evidence="1">
    <location>
        <position position="1"/>
    </location>
</feature>
<gene>
    <name evidence="1" type="ORF">MNBD_BACTEROID04-454</name>
</gene>
<dbReference type="EMBL" id="UOER01000212">
    <property type="protein sequence ID" value="VAW23720.1"/>
    <property type="molecule type" value="Genomic_DNA"/>
</dbReference>
<dbReference type="AlphaFoldDB" id="A0A3B0U422"/>